<comment type="subcellular location">
    <subcellularLocation>
        <location evidence="1">Cytoplasm</location>
        <location evidence="1">Cytoskeleton</location>
        <location evidence="1">Microtubule organizing center</location>
        <location evidence="1">Centrosome</location>
        <location evidence="1">Centriole</location>
    </subcellularLocation>
</comment>
<evidence type="ECO:0000256" key="3">
    <source>
        <dbReference type="ARBA" id="ARBA00023212"/>
    </source>
</evidence>
<keyword evidence="2" id="KW-0963">Cytoplasm</keyword>
<feature type="coiled-coil region" evidence="5">
    <location>
        <begin position="72"/>
        <end position="218"/>
    </location>
</feature>
<dbReference type="Gene3D" id="1.10.287.1490">
    <property type="match status" value="1"/>
</dbReference>
<gene>
    <name evidence="6" type="ORF">Anas_02560</name>
</gene>
<keyword evidence="5" id="KW-0175">Coiled coil</keyword>
<dbReference type="PANTHER" id="PTHR20544">
    <property type="entry name" value="CENTROSOMAL PROTEIN CEP135"/>
    <property type="match status" value="1"/>
</dbReference>
<evidence type="ECO:0000256" key="1">
    <source>
        <dbReference type="ARBA" id="ARBA00004114"/>
    </source>
</evidence>
<dbReference type="PANTHER" id="PTHR20544:SF0">
    <property type="entry name" value="NUCLEOPROTEIN TPR_MLP1 DOMAIN-CONTAINING PROTEIN"/>
    <property type="match status" value="1"/>
</dbReference>
<evidence type="ECO:0000256" key="2">
    <source>
        <dbReference type="ARBA" id="ARBA00022490"/>
    </source>
</evidence>
<reference evidence="6 7" key="1">
    <citation type="journal article" date="2019" name="PLoS Biol.">
        <title>Sex chromosomes control vertical transmission of feminizing Wolbachia symbionts in an isopod.</title>
        <authorList>
            <person name="Becking T."/>
            <person name="Chebbi M.A."/>
            <person name="Giraud I."/>
            <person name="Moumen B."/>
            <person name="Laverre T."/>
            <person name="Caubet Y."/>
            <person name="Peccoud J."/>
            <person name="Gilbert C."/>
            <person name="Cordaux R."/>
        </authorList>
    </citation>
    <scope>NUCLEOTIDE SEQUENCE [LARGE SCALE GENOMIC DNA]</scope>
    <source>
        <strain evidence="6">ANa2</strain>
        <tissue evidence="6">Whole body excluding digestive tract and cuticle</tissue>
    </source>
</reference>
<protein>
    <submittedName>
        <fullName evidence="6">Uncharacterized protein</fullName>
    </submittedName>
</protein>
<keyword evidence="7" id="KW-1185">Reference proteome</keyword>
<sequence length="226" mass="25748">MQNFPPSMQDFIKEIRKSRDVALKDAEKVKEELDELKMKLKSLYAQQIRERSSAEEDFSALQIHKNESDATTSELRERLQSQSNLVSSLQEQIQTLQTALEQTHNELELSTRNFDQIKKHLKEKSGLADTTGMQLLSITNQLSDHKNKVASLEDEVSKLQEENGKLKAEVTKYKQSLTKLDTDKDNLASELDNRAEMIEGLKSELKKRNAQVVSLETEGAKKEASL</sequence>
<comment type="similarity">
    <text evidence="4">Belongs to the CEP135/TSGA10 family.</text>
</comment>
<dbReference type="InterPro" id="IPR051877">
    <property type="entry name" value="Centriole_BasalBody_StrucProt"/>
</dbReference>
<dbReference type="EMBL" id="SEYY01019170">
    <property type="protein sequence ID" value="KAB7498548.1"/>
    <property type="molecule type" value="Genomic_DNA"/>
</dbReference>
<evidence type="ECO:0000256" key="4">
    <source>
        <dbReference type="ARBA" id="ARBA00038123"/>
    </source>
</evidence>
<comment type="caution">
    <text evidence="6">The sequence shown here is derived from an EMBL/GenBank/DDBJ whole genome shotgun (WGS) entry which is preliminary data.</text>
</comment>
<name>A0A5N5SXB6_9CRUS</name>
<evidence type="ECO:0000313" key="6">
    <source>
        <dbReference type="EMBL" id="KAB7498548.1"/>
    </source>
</evidence>
<keyword evidence="3" id="KW-0206">Cytoskeleton</keyword>
<feature type="non-terminal residue" evidence="6">
    <location>
        <position position="226"/>
    </location>
</feature>
<dbReference type="AlphaFoldDB" id="A0A5N5SXB6"/>
<dbReference type="Proteomes" id="UP000326759">
    <property type="component" value="Unassembled WGS sequence"/>
</dbReference>
<accession>A0A5N5SXB6</accession>
<evidence type="ECO:0000313" key="7">
    <source>
        <dbReference type="Proteomes" id="UP000326759"/>
    </source>
</evidence>
<dbReference type="GO" id="GO:0005814">
    <property type="term" value="C:centriole"/>
    <property type="evidence" value="ECO:0007669"/>
    <property type="project" value="UniProtKB-SubCell"/>
</dbReference>
<proteinExistence type="inferred from homology"/>
<evidence type="ECO:0000256" key="5">
    <source>
        <dbReference type="SAM" id="Coils"/>
    </source>
</evidence>
<organism evidence="6 7">
    <name type="scientific">Armadillidium nasatum</name>
    <dbReference type="NCBI Taxonomy" id="96803"/>
    <lineage>
        <taxon>Eukaryota</taxon>
        <taxon>Metazoa</taxon>
        <taxon>Ecdysozoa</taxon>
        <taxon>Arthropoda</taxon>
        <taxon>Crustacea</taxon>
        <taxon>Multicrustacea</taxon>
        <taxon>Malacostraca</taxon>
        <taxon>Eumalacostraca</taxon>
        <taxon>Peracarida</taxon>
        <taxon>Isopoda</taxon>
        <taxon>Oniscidea</taxon>
        <taxon>Crinocheta</taxon>
        <taxon>Armadillidiidae</taxon>
        <taxon>Armadillidium</taxon>
    </lineage>
</organism>
<feature type="coiled-coil region" evidence="5">
    <location>
        <begin position="12"/>
        <end position="46"/>
    </location>
</feature>